<dbReference type="InterPro" id="IPR013783">
    <property type="entry name" value="Ig-like_fold"/>
</dbReference>
<keyword evidence="5" id="KW-0472">Membrane</keyword>
<keyword evidence="1" id="KW-0732">Signal</keyword>
<evidence type="ECO:0000256" key="3">
    <source>
        <dbReference type="ARBA" id="ARBA00023180"/>
    </source>
</evidence>
<keyword evidence="5" id="KW-0812">Transmembrane</keyword>
<name>A0ABY7ECD7_MYAAR</name>
<keyword evidence="5" id="KW-1133">Transmembrane helix</keyword>
<dbReference type="Pfam" id="PF13927">
    <property type="entry name" value="Ig_3"/>
    <property type="match status" value="1"/>
</dbReference>
<dbReference type="InterPro" id="IPR036116">
    <property type="entry name" value="FN3_sf"/>
</dbReference>
<evidence type="ECO:0000313" key="7">
    <source>
        <dbReference type="EMBL" id="WAR06561.1"/>
    </source>
</evidence>
<dbReference type="InterPro" id="IPR003599">
    <property type="entry name" value="Ig_sub"/>
</dbReference>
<dbReference type="PANTHER" id="PTHR44337">
    <property type="entry name" value="CARCINOEMBRYONIC ANTIGEN-RELATED CELL ADHESION MOLECULE 8"/>
    <property type="match status" value="1"/>
</dbReference>
<dbReference type="SMART" id="SM00409">
    <property type="entry name" value="IG"/>
    <property type="match status" value="4"/>
</dbReference>
<keyword evidence="3" id="KW-0325">Glycoprotein</keyword>
<proteinExistence type="predicted"/>
<sequence length="672" mass="73854">MEWYFSAFWIYMQIYIESGWSCPASSPRLFGRENDPIKLTLTTSVNTHGLVNYQLWKDDKNFMTTAFYNGEVVQQEPCAPADCTFTGNAANGDFSITLSNVQKASAGTYKLIAVITNDAKACTTLYVLGSPNRPTVSSNKNPFVGESVIVTCRSSSTTTPLNHGLSLSYEWTIDDQTNPTSARYTYSTSRHQLAISNVQKTDSTIVLKCSAAEVVTNGYTSPESLGFTFNVLYGPDRPLLNIASPFTVWEGEEVQRFECTSDCWPGCNQKWMNAANVTIQHNGTLALGIDAPDVVISQSTTILTENNPLNLRCKATGVPAVYNYTGFVQLVGDVVISNSHAESPGVRDTISVNITSLQLQDTGIYTCNVHNGIIGVNKQLIQTASKRITVRASPKFFVKETNFAGEPSGNIIVTIPFVSVPEYTTYTVIRKGGKPVSTNGKYTLQNKKDFVNALFYGKQVTLTGNVLKMIITDLSEEEFGIYNIQITNSIDTSNFSIHVTAATKPSPPTELNLTSKDNTVTFEWKKGYNGGREQTFVLQASLYPEGSWVNITNIRETDSKYMKYTGRYQVNLTNLVQGIYSARLVALNGIGAAEPVVFKTTFEVMELNKEATPQTGVGRVIGGTVGGIVAALVLVIVIVFAIRRKYTCVCVVKQAKLEDLHEDTQRDHIMDT</sequence>
<feature type="domain" description="Immunoglobulin" evidence="6">
    <location>
        <begin position="298"/>
        <end position="393"/>
    </location>
</feature>
<feature type="domain" description="Immunoglobulin" evidence="6">
    <location>
        <begin position="400"/>
        <end position="500"/>
    </location>
</feature>
<evidence type="ECO:0000313" key="8">
    <source>
        <dbReference type="Proteomes" id="UP001164746"/>
    </source>
</evidence>
<accession>A0ABY7ECD7</accession>
<reference evidence="7" key="1">
    <citation type="submission" date="2022-11" db="EMBL/GenBank/DDBJ databases">
        <title>Centuries of genome instability and evolution in soft-shell clam transmissible cancer (bioRxiv).</title>
        <authorList>
            <person name="Hart S.F.M."/>
            <person name="Yonemitsu M.A."/>
            <person name="Giersch R.M."/>
            <person name="Beal B.F."/>
            <person name="Arriagada G."/>
            <person name="Davis B.W."/>
            <person name="Ostrander E.A."/>
            <person name="Goff S.P."/>
            <person name="Metzger M.J."/>
        </authorList>
    </citation>
    <scope>NUCLEOTIDE SEQUENCE</scope>
    <source>
        <strain evidence="7">MELC-2E11</strain>
        <tissue evidence="7">Siphon/mantle</tissue>
    </source>
</reference>
<protein>
    <submittedName>
        <fullName evidence="7">PSG2-like protein</fullName>
    </submittedName>
</protein>
<dbReference type="SUPFAM" id="SSF49265">
    <property type="entry name" value="Fibronectin type III"/>
    <property type="match status" value="1"/>
</dbReference>
<dbReference type="PANTHER" id="PTHR44337:SF17">
    <property type="entry name" value="CARCINOEMBRYONIC ANTIGEN-RELATED CELL ADHESION MOLECULE 5 ISOFORM X1"/>
    <property type="match status" value="1"/>
</dbReference>
<dbReference type="Proteomes" id="UP001164746">
    <property type="component" value="Chromosome 5"/>
</dbReference>
<evidence type="ECO:0000259" key="6">
    <source>
        <dbReference type="SMART" id="SM00409"/>
    </source>
</evidence>
<dbReference type="EMBL" id="CP111016">
    <property type="protein sequence ID" value="WAR06561.1"/>
    <property type="molecule type" value="Genomic_DNA"/>
</dbReference>
<dbReference type="Gene3D" id="2.60.40.10">
    <property type="entry name" value="Immunoglobulins"/>
    <property type="match status" value="3"/>
</dbReference>
<keyword evidence="2" id="KW-1015">Disulfide bond</keyword>
<evidence type="ECO:0000256" key="5">
    <source>
        <dbReference type="SAM" id="Phobius"/>
    </source>
</evidence>
<evidence type="ECO:0000256" key="1">
    <source>
        <dbReference type="ARBA" id="ARBA00022729"/>
    </source>
</evidence>
<organism evidence="7 8">
    <name type="scientific">Mya arenaria</name>
    <name type="common">Soft-shell clam</name>
    <dbReference type="NCBI Taxonomy" id="6604"/>
    <lineage>
        <taxon>Eukaryota</taxon>
        <taxon>Metazoa</taxon>
        <taxon>Spiralia</taxon>
        <taxon>Lophotrochozoa</taxon>
        <taxon>Mollusca</taxon>
        <taxon>Bivalvia</taxon>
        <taxon>Autobranchia</taxon>
        <taxon>Heteroconchia</taxon>
        <taxon>Euheterodonta</taxon>
        <taxon>Imparidentia</taxon>
        <taxon>Neoheterodontei</taxon>
        <taxon>Myida</taxon>
        <taxon>Myoidea</taxon>
        <taxon>Myidae</taxon>
        <taxon>Mya</taxon>
    </lineage>
</organism>
<evidence type="ECO:0000256" key="2">
    <source>
        <dbReference type="ARBA" id="ARBA00023157"/>
    </source>
</evidence>
<feature type="transmembrane region" description="Helical" evidence="5">
    <location>
        <begin position="620"/>
        <end position="642"/>
    </location>
</feature>
<feature type="domain" description="Immunoglobulin" evidence="6">
    <location>
        <begin position="26"/>
        <end position="128"/>
    </location>
</feature>
<keyword evidence="8" id="KW-1185">Reference proteome</keyword>
<evidence type="ECO:0000256" key="4">
    <source>
        <dbReference type="ARBA" id="ARBA00023319"/>
    </source>
</evidence>
<keyword evidence="4" id="KW-0393">Immunoglobulin domain</keyword>
<feature type="domain" description="Immunoglobulin" evidence="6">
    <location>
        <begin position="137"/>
        <end position="232"/>
    </location>
</feature>
<gene>
    <name evidence="7" type="ORF">MAR_021930</name>
</gene>
<dbReference type="SUPFAM" id="SSF48726">
    <property type="entry name" value="Immunoglobulin"/>
    <property type="match status" value="4"/>
</dbReference>
<dbReference type="InterPro" id="IPR036179">
    <property type="entry name" value="Ig-like_dom_sf"/>
</dbReference>
<dbReference type="InterPro" id="IPR052598">
    <property type="entry name" value="IgSF_CEA-related"/>
</dbReference>